<evidence type="ECO:0000313" key="2">
    <source>
        <dbReference type="Proteomes" id="UP000253759"/>
    </source>
</evidence>
<protein>
    <submittedName>
        <fullName evidence="1">Uncharacterized protein</fullName>
    </submittedName>
</protein>
<evidence type="ECO:0000313" key="1">
    <source>
        <dbReference type="EMBL" id="RDE07931.1"/>
    </source>
</evidence>
<gene>
    <name evidence="1" type="ORF">DVH29_14095</name>
</gene>
<dbReference type="EMBL" id="QQNH01000028">
    <property type="protein sequence ID" value="RDE07931.1"/>
    <property type="molecule type" value="Genomic_DNA"/>
</dbReference>
<sequence length="163" mass="17591">MKMGLSIASLGLLLSQFVVSSAIALTCPYPKRDIARFFSSHHERPETYFLVHGVLRPSESVPSFDGATQARASFRARFEGYVARPDGFDRPAGFELTITSSCLDDNCGAIPMGPAPALMFILDDGGTYTFAANPCNDSILPDPTENELVHMLACLNGNCGEQP</sequence>
<name>A0A369W783_9HYPH</name>
<dbReference type="OrthoDB" id="8451541at2"/>
<dbReference type="Proteomes" id="UP000253759">
    <property type="component" value="Unassembled WGS sequence"/>
</dbReference>
<organism evidence="1 2">
    <name type="scientific">Pelagibacterium lacus</name>
    <dbReference type="NCBI Taxonomy" id="2282655"/>
    <lineage>
        <taxon>Bacteria</taxon>
        <taxon>Pseudomonadati</taxon>
        <taxon>Pseudomonadota</taxon>
        <taxon>Alphaproteobacteria</taxon>
        <taxon>Hyphomicrobiales</taxon>
        <taxon>Devosiaceae</taxon>
        <taxon>Pelagibacterium</taxon>
    </lineage>
</organism>
<reference evidence="2" key="1">
    <citation type="submission" date="2018-07" db="EMBL/GenBank/DDBJ databases">
        <authorList>
            <person name="Liu B.-T."/>
            <person name="Du Z."/>
        </authorList>
    </citation>
    <scope>NUCLEOTIDE SEQUENCE [LARGE SCALE GENOMIC DNA]</scope>
    <source>
        <strain evidence="2">XYN52</strain>
    </source>
</reference>
<accession>A0A369W783</accession>
<dbReference type="AlphaFoldDB" id="A0A369W783"/>
<proteinExistence type="predicted"/>
<comment type="caution">
    <text evidence="1">The sequence shown here is derived from an EMBL/GenBank/DDBJ whole genome shotgun (WGS) entry which is preliminary data.</text>
</comment>
<dbReference type="RefSeq" id="WP_114646834.1">
    <property type="nucleotide sequence ID" value="NZ_QQNH01000028.1"/>
</dbReference>
<keyword evidence="2" id="KW-1185">Reference proteome</keyword>